<keyword evidence="6" id="KW-0744">Spermatogenesis</keyword>
<feature type="compositionally biased region" description="Polar residues" evidence="7">
    <location>
        <begin position="9"/>
        <end position="25"/>
    </location>
</feature>
<dbReference type="EMBL" id="CAACVG010010570">
    <property type="protein sequence ID" value="VEN56094.1"/>
    <property type="molecule type" value="Genomic_DNA"/>
</dbReference>
<keyword evidence="4" id="KW-0597">Phosphoprotein</keyword>
<dbReference type="Pfam" id="PF06910">
    <property type="entry name" value="MEA1"/>
    <property type="match status" value="1"/>
</dbReference>
<evidence type="ECO:0000256" key="2">
    <source>
        <dbReference type="ARBA" id="ARBA00022245"/>
    </source>
</evidence>
<feature type="region of interest" description="Disordered" evidence="7">
    <location>
        <begin position="1"/>
        <end position="103"/>
    </location>
</feature>
<evidence type="ECO:0000256" key="4">
    <source>
        <dbReference type="ARBA" id="ARBA00022553"/>
    </source>
</evidence>
<evidence type="ECO:0000256" key="7">
    <source>
        <dbReference type="SAM" id="MobiDB-lite"/>
    </source>
</evidence>
<keyword evidence="5" id="KW-0221">Differentiation</keyword>
<dbReference type="AlphaFoldDB" id="A0A653D7D5"/>
<organism evidence="8 9">
    <name type="scientific">Callosobruchus maculatus</name>
    <name type="common">Southern cowpea weevil</name>
    <name type="synonym">Pulse bruchid</name>
    <dbReference type="NCBI Taxonomy" id="64391"/>
    <lineage>
        <taxon>Eukaryota</taxon>
        <taxon>Metazoa</taxon>
        <taxon>Ecdysozoa</taxon>
        <taxon>Arthropoda</taxon>
        <taxon>Hexapoda</taxon>
        <taxon>Insecta</taxon>
        <taxon>Pterygota</taxon>
        <taxon>Neoptera</taxon>
        <taxon>Endopterygota</taxon>
        <taxon>Coleoptera</taxon>
        <taxon>Polyphaga</taxon>
        <taxon>Cucujiformia</taxon>
        <taxon>Chrysomeloidea</taxon>
        <taxon>Chrysomelidae</taxon>
        <taxon>Bruchinae</taxon>
        <taxon>Bruchini</taxon>
        <taxon>Callosobruchus</taxon>
    </lineage>
</organism>
<sequence length="173" mass="19261">MLSKPGKQPTIQPTEEQNMVFQDVNTGLPDPEHPEEELPSNNETGVILLTDEESDDQETLVIDEYQPLAMDDSEESNHDSSEDEDLENQASGITIPPDVGLPPITPIEETLVKEVWSTAPPKDIEMDTKKVDEVKKVMANITLPPGGIPEWAESIPEEEWKQHLLKRLQNTGG</sequence>
<protein>
    <recommendedName>
        <fullName evidence="2">Male-enhanced antigen 1</fullName>
    </recommendedName>
</protein>
<dbReference type="GO" id="GO:0007283">
    <property type="term" value="P:spermatogenesis"/>
    <property type="evidence" value="ECO:0007669"/>
    <property type="project" value="UniProtKB-KW"/>
</dbReference>
<gene>
    <name evidence="8" type="ORF">CALMAC_LOCUS15090</name>
</gene>
<dbReference type="Proteomes" id="UP000410492">
    <property type="component" value="Unassembled WGS sequence"/>
</dbReference>
<dbReference type="InterPro" id="IPR009685">
    <property type="entry name" value="MEA1"/>
</dbReference>
<reference evidence="8 9" key="1">
    <citation type="submission" date="2019-01" db="EMBL/GenBank/DDBJ databases">
        <authorList>
            <person name="Sayadi A."/>
        </authorList>
    </citation>
    <scope>NUCLEOTIDE SEQUENCE [LARGE SCALE GENOMIC DNA]</scope>
</reference>
<dbReference type="OrthoDB" id="5593200at2759"/>
<dbReference type="PANTHER" id="PTHR17005">
    <property type="entry name" value="MALE-ENHANCED ANTIGEN-1"/>
    <property type="match status" value="1"/>
</dbReference>
<evidence type="ECO:0000256" key="6">
    <source>
        <dbReference type="ARBA" id="ARBA00022871"/>
    </source>
</evidence>
<keyword evidence="3" id="KW-0217">Developmental protein</keyword>
<evidence type="ECO:0000256" key="1">
    <source>
        <dbReference type="ARBA" id="ARBA00002540"/>
    </source>
</evidence>
<evidence type="ECO:0000256" key="5">
    <source>
        <dbReference type="ARBA" id="ARBA00022782"/>
    </source>
</evidence>
<evidence type="ECO:0000256" key="3">
    <source>
        <dbReference type="ARBA" id="ARBA00022473"/>
    </source>
</evidence>
<evidence type="ECO:0000313" key="8">
    <source>
        <dbReference type="EMBL" id="VEN56094.1"/>
    </source>
</evidence>
<name>A0A653D7D5_CALMS</name>
<proteinExistence type="predicted"/>
<keyword evidence="9" id="KW-1185">Reference proteome</keyword>
<dbReference type="GO" id="GO:0030154">
    <property type="term" value="P:cell differentiation"/>
    <property type="evidence" value="ECO:0007669"/>
    <property type="project" value="UniProtKB-KW"/>
</dbReference>
<comment type="function">
    <text evidence="1">May play an important role in spermatogenesis and/or testis development.</text>
</comment>
<evidence type="ECO:0000313" key="9">
    <source>
        <dbReference type="Proteomes" id="UP000410492"/>
    </source>
</evidence>
<accession>A0A653D7D5</accession>